<dbReference type="AlphaFoldDB" id="A0AAC9N731"/>
<dbReference type="EMBL" id="CP017479">
    <property type="protein sequence ID" value="AOW11067.1"/>
    <property type="molecule type" value="Genomic_DNA"/>
</dbReference>
<sequence>MLIELERKIFFQKKFKKACEIRKQSLFLHPAKCVTFLEKLNKKSEKYTEIKFSKKTSKFSCWLKKNCYFCTRFGRDGDLSRLGQNKRRTRS</sequence>
<name>A0AAC9N731_9FLAO</name>
<proteinExistence type="predicted"/>
<evidence type="ECO:0000313" key="1">
    <source>
        <dbReference type="EMBL" id="AOW10083.1"/>
    </source>
</evidence>
<organism evidence="2 3">
    <name type="scientific">Flavobacterium gilvum</name>
    <dbReference type="NCBI Taxonomy" id="1492737"/>
    <lineage>
        <taxon>Bacteria</taxon>
        <taxon>Pseudomonadati</taxon>
        <taxon>Bacteroidota</taxon>
        <taxon>Flavobacteriia</taxon>
        <taxon>Flavobacteriales</taxon>
        <taxon>Flavobacteriaceae</taxon>
        <taxon>Flavobacterium</taxon>
    </lineage>
</organism>
<dbReference type="EMBL" id="CP017479">
    <property type="protein sequence ID" value="AOW10083.1"/>
    <property type="molecule type" value="Genomic_DNA"/>
</dbReference>
<evidence type="ECO:0000313" key="2">
    <source>
        <dbReference type="EMBL" id="AOW11067.1"/>
    </source>
</evidence>
<accession>A0AAC9N731</accession>
<gene>
    <name evidence="1" type="ORF">EM308_11495</name>
    <name evidence="2" type="ORF">EM308_17135</name>
</gene>
<reference evidence="2 3" key="1">
    <citation type="submission" date="2016-10" db="EMBL/GenBank/DDBJ databases">
        <title>Flavobacterium gilvum sp. nov., isolated from stream water.</title>
        <authorList>
            <person name="Shin S.-K."/>
            <person name="Cho Y.-J."/>
            <person name="Yi H."/>
        </authorList>
    </citation>
    <scope>NUCLEOTIDE SEQUENCE [LARGE SCALE GENOMIC DNA]</scope>
    <source>
        <strain evidence="2 3">EM1308</strain>
    </source>
</reference>
<keyword evidence="3" id="KW-1185">Reference proteome</keyword>
<dbReference type="KEGG" id="fgl:EM308_11495"/>
<dbReference type="KEGG" id="fgl:EM308_17135"/>
<dbReference type="Proteomes" id="UP000175968">
    <property type="component" value="Chromosome"/>
</dbReference>
<protein>
    <submittedName>
        <fullName evidence="2">Uncharacterized protein</fullName>
    </submittedName>
</protein>
<evidence type="ECO:0000313" key="3">
    <source>
        <dbReference type="Proteomes" id="UP000175968"/>
    </source>
</evidence>